<keyword evidence="3" id="KW-1185">Reference proteome</keyword>
<feature type="region of interest" description="Disordered" evidence="1">
    <location>
        <begin position="384"/>
        <end position="541"/>
    </location>
</feature>
<evidence type="ECO:0000313" key="3">
    <source>
        <dbReference type="Proteomes" id="UP000518752"/>
    </source>
</evidence>
<dbReference type="AlphaFoldDB" id="A0A8H5HND2"/>
<feature type="compositionally biased region" description="Acidic residues" evidence="1">
    <location>
        <begin position="492"/>
        <end position="507"/>
    </location>
</feature>
<dbReference type="OrthoDB" id="3235609at2759"/>
<dbReference type="Proteomes" id="UP000518752">
    <property type="component" value="Unassembled WGS sequence"/>
</dbReference>
<feature type="compositionally biased region" description="Basic and acidic residues" evidence="1">
    <location>
        <begin position="404"/>
        <end position="417"/>
    </location>
</feature>
<organism evidence="2 3">
    <name type="scientific">Collybiopsis confluens</name>
    <dbReference type="NCBI Taxonomy" id="2823264"/>
    <lineage>
        <taxon>Eukaryota</taxon>
        <taxon>Fungi</taxon>
        <taxon>Dikarya</taxon>
        <taxon>Basidiomycota</taxon>
        <taxon>Agaricomycotina</taxon>
        <taxon>Agaricomycetes</taxon>
        <taxon>Agaricomycetidae</taxon>
        <taxon>Agaricales</taxon>
        <taxon>Marasmiineae</taxon>
        <taxon>Omphalotaceae</taxon>
        <taxon>Collybiopsis</taxon>
    </lineage>
</organism>
<sequence>MRFFQLGGWRLDRHPRWDDRLSRDKGRKWTDHKVTAEKVFTALTNIPKSNSQLVPGSDAEEVTITLGILESGASVLLLTWDQIRKICSHFRLQPPSPREEIDSSTYQSLSPIEFVDAEMLAEKLRSLAPKPGKAADRDTSQANKAYYSWDSSVLGHKPDGFNRALFENVRIIREIVTGRIPPPSSPSLFPRPAYAQYALRRDINRVFLSRFHLVAFAYTLWFLDTDRRLEDRERSPEILQVGLAKSRNGFIDLKALNEGEGVGLQVDFGWNAGKGQGQSKMKIYPRTNSEHKLKSQLVGEWLFDRLLKLALHPDDGSPLKNVLDGNTEHVFVLVRDERKFRAMFLDLGVDLLKGSSELRRWKYSYDTDVQVELRDLLRDDRYSDRDKFTHDSGSSRGMNGHSGTDYRDRGRDERYYRDPLPNDFQSNVGKKRPYPPSSPSSSSYRSYAATDPRRPADTVKREPELKRQRIDDHYGDQHMQVTKRVRRTKKEDDDDVYDTTEDEDEDEGVGRGEGGASSRGKVKTEERLENGNDAGGASSTSQTVKTYIHIHVLDLKTLFTVANGSNIGAESVQNMARELQKGHGGVQLHGQLSEMEYSAGWDAELMLSIFQKLVDGGAVDDQKASAPRRWEANLEEEEERRHREQEERKRQEQERQLRAQQPLELDEDRDPNDFSIRSARTSGAQIYGGLSQEWDDYGESDDE</sequence>
<feature type="compositionally biased region" description="Basic and acidic residues" evidence="1">
    <location>
        <begin position="620"/>
        <end position="632"/>
    </location>
</feature>
<evidence type="ECO:0000313" key="2">
    <source>
        <dbReference type="EMBL" id="KAF5386548.1"/>
    </source>
</evidence>
<feature type="compositionally biased region" description="Basic and acidic residues" evidence="1">
    <location>
        <begin position="451"/>
        <end position="476"/>
    </location>
</feature>
<name>A0A8H5HND2_9AGAR</name>
<protein>
    <submittedName>
        <fullName evidence="2">Uncharacterized protein</fullName>
    </submittedName>
</protein>
<feature type="region of interest" description="Disordered" evidence="1">
    <location>
        <begin position="620"/>
        <end position="703"/>
    </location>
</feature>
<feature type="compositionally biased region" description="Acidic residues" evidence="1">
    <location>
        <begin position="693"/>
        <end position="703"/>
    </location>
</feature>
<accession>A0A8H5HND2</accession>
<reference evidence="2 3" key="1">
    <citation type="journal article" date="2020" name="ISME J.">
        <title>Uncovering the hidden diversity of litter-decomposition mechanisms in mushroom-forming fungi.</title>
        <authorList>
            <person name="Floudas D."/>
            <person name="Bentzer J."/>
            <person name="Ahren D."/>
            <person name="Johansson T."/>
            <person name="Persson P."/>
            <person name="Tunlid A."/>
        </authorList>
    </citation>
    <scope>NUCLEOTIDE SEQUENCE [LARGE SCALE GENOMIC DNA]</scope>
    <source>
        <strain evidence="2 3">CBS 406.79</strain>
    </source>
</reference>
<dbReference type="EMBL" id="JAACJN010000035">
    <property type="protein sequence ID" value="KAF5386548.1"/>
    <property type="molecule type" value="Genomic_DNA"/>
</dbReference>
<feature type="compositionally biased region" description="Basic and acidic residues" evidence="1">
    <location>
        <begin position="639"/>
        <end position="657"/>
    </location>
</feature>
<gene>
    <name evidence="2" type="ORF">D9757_005882</name>
</gene>
<proteinExistence type="predicted"/>
<comment type="caution">
    <text evidence="2">The sequence shown here is derived from an EMBL/GenBank/DDBJ whole genome shotgun (WGS) entry which is preliminary data.</text>
</comment>
<evidence type="ECO:0000256" key="1">
    <source>
        <dbReference type="SAM" id="MobiDB-lite"/>
    </source>
</evidence>